<accession>A0A9Q3EBD6</accession>
<proteinExistence type="predicted"/>
<organism evidence="2 3">
    <name type="scientific">Austropuccinia psidii MF-1</name>
    <dbReference type="NCBI Taxonomy" id="1389203"/>
    <lineage>
        <taxon>Eukaryota</taxon>
        <taxon>Fungi</taxon>
        <taxon>Dikarya</taxon>
        <taxon>Basidiomycota</taxon>
        <taxon>Pucciniomycotina</taxon>
        <taxon>Pucciniomycetes</taxon>
        <taxon>Pucciniales</taxon>
        <taxon>Sphaerophragmiaceae</taxon>
        <taxon>Austropuccinia</taxon>
    </lineage>
</organism>
<evidence type="ECO:0000256" key="1">
    <source>
        <dbReference type="SAM" id="MobiDB-lite"/>
    </source>
</evidence>
<keyword evidence="3" id="KW-1185">Reference proteome</keyword>
<dbReference type="Proteomes" id="UP000765509">
    <property type="component" value="Unassembled WGS sequence"/>
</dbReference>
<sequence length="214" mass="25222">MTYSEKEELKQLLSASSCPNLSGVGEYDCMELIDVPSIPDYCITSRLNAELKGHASIWYTEIKSIYVRTNLLWWKIQILQKYSNGTWIWKNSMSLQNDKYSADNYPYEWFLKNSKRLKAIYPHVKIEMRNHKLFTQIPGELEHAVKCRFNQNCTLDDIVNILQYSRKRKNIGKYYPFKGNSFTQKHPLRVEKKDNPKEKMAEVSKKKNSCDNFG</sequence>
<evidence type="ECO:0000313" key="2">
    <source>
        <dbReference type="EMBL" id="MBW0519690.1"/>
    </source>
</evidence>
<dbReference type="AlphaFoldDB" id="A0A9Q3EBD6"/>
<dbReference type="EMBL" id="AVOT02027583">
    <property type="protein sequence ID" value="MBW0519690.1"/>
    <property type="molecule type" value="Genomic_DNA"/>
</dbReference>
<reference evidence="2" key="1">
    <citation type="submission" date="2021-03" db="EMBL/GenBank/DDBJ databases">
        <title>Draft genome sequence of rust myrtle Austropuccinia psidii MF-1, a brazilian biotype.</title>
        <authorList>
            <person name="Quecine M.C."/>
            <person name="Pachon D.M.R."/>
            <person name="Bonatelli M.L."/>
            <person name="Correr F.H."/>
            <person name="Franceschini L.M."/>
            <person name="Leite T.F."/>
            <person name="Margarido G.R.A."/>
            <person name="Almeida C.A."/>
            <person name="Ferrarezi J.A."/>
            <person name="Labate C.A."/>
        </authorList>
    </citation>
    <scope>NUCLEOTIDE SEQUENCE</scope>
    <source>
        <strain evidence="2">MF-1</strain>
    </source>
</reference>
<comment type="caution">
    <text evidence="2">The sequence shown here is derived from an EMBL/GenBank/DDBJ whole genome shotgun (WGS) entry which is preliminary data.</text>
</comment>
<feature type="region of interest" description="Disordered" evidence="1">
    <location>
        <begin position="190"/>
        <end position="214"/>
    </location>
</feature>
<gene>
    <name evidence="2" type="ORF">O181_059405</name>
</gene>
<protein>
    <submittedName>
        <fullName evidence="2">Uncharacterized protein</fullName>
    </submittedName>
</protein>
<name>A0A9Q3EBD6_9BASI</name>
<dbReference type="OrthoDB" id="2507294at2759"/>
<evidence type="ECO:0000313" key="3">
    <source>
        <dbReference type="Proteomes" id="UP000765509"/>
    </source>
</evidence>